<proteinExistence type="predicted"/>
<organism evidence="1 2">
    <name type="scientific">Petrolisthes manimaculis</name>
    <dbReference type="NCBI Taxonomy" id="1843537"/>
    <lineage>
        <taxon>Eukaryota</taxon>
        <taxon>Metazoa</taxon>
        <taxon>Ecdysozoa</taxon>
        <taxon>Arthropoda</taxon>
        <taxon>Crustacea</taxon>
        <taxon>Multicrustacea</taxon>
        <taxon>Malacostraca</taxon>
        <taxon>Eumalacostraca</taxon>
        <taxon>Eucarida</taxon>
        <taxon>Decapoda</taxon>
        <taxon>Pleocyemata</taxon>
        <taxon>Anomura</taxon>
        <taxon>Galatheoidea</taxon>
        <taxon>Porcellanidae</taxon>
        <taxon>Petrolisthes</taxon>
    </lineage>
</organism>
<evidence type="ECO:0000313" key="1">
    <source>
        <dbReference type="EMBL" id="KAK4304211.1"/>
    </source>
</evidence>
<accession>A0AAE1PB95</accession>
<dbReference type="AlphaFoldDB" id="A0AAE1PB95"/>
<reference evidence="1" key="1">
    <citation type="submission" date="2023-11" db="EMBL/GenBank/DDBJ databases">
        <title>Genome assemblies of two species of porcelain crab, Petrolisthes cinctipes and Petrolisthes manimaculis (Anomura: Porcellanidae).</title>
        <authorList>
            <person name="Angst P."/>
        </authorList>
    </citation>
    <scope>NUCLEOTIDE SEQUENCE</scope>
    <source>
        <strain evidence="1">PB745_02</strain>
        <tissue evidence="1">Gill</tissue>
    </source>
</reference>
<evidence type="ECO:0000313" key="2">
    <source>
        <dbReference type="Proteomes" id="UP001292094"/>
    </source>
</evidence>
<dbReference type="EMBL" id="JAWZYT010002464">
    <property type="protein sequence ID" value="KAK4304211.1"/>
    <property type="molecule type" value="Genomic_DNA"/>
</dbReference>
<protein>
    <submittedName>
        <fullName evidence="1">Uncharacterized protein</fullName>
    </submittedName>
</protein>
<gene>
    <name evidence="1" type="ORF">Pmani_023845</name>
</gene>
<name>A0AAE1PB95_9EUCA</name>
<sequence length="264" mass="29551">MYVSQIFNNNTCHSHTNNISTHLLPNSTLYNYVGYIYIPFSTPVPQQTVYLTTPTTDYFTFPSPHLSLTSHLPQATSPLLLHTCPSPHTYHRLLHLSFSTPVPHLTYHRLLHLSFSTPVPHLTPTTGYFTFPSPHLSLTSPTTGCFTFPSPHLSLTSHLPQAASPFLLHTCPSPHTYHRLLHLSFSTPVPHLTYHRLLHLPFSTPVPHLTPTTGCFTFPSPHLSLTSHLPQAASPFPEPACPPPPPDQLTHHFWPFLPIPTVAF</sequence>
<dbReference type="Proteomes" id="UP001292094">
    <property type="component" value="Unassembled WGS sequence"/>
</dbReference>
<keyword evidence="2" id="KW-1185">Reference proteome</keyword>
<comment type="caution">
    <text evidence="1">The sequence shown here is derived from an EMBL/GenBank/DDBJ whole genome shotgun (WGS) entry which is preliminary data.</text>
</comment>